<name>A0AAD9VIN5_9HYME</name>
<dbReference type="EMBL" id="JAIFRP010004408">
    <property type="protein sequence ID" value="KAK2576019.1"/>
    <property type="molecule type" value="Genomic_DNA"/>
</dbReference>
<evidence type="ECO:0000256" key="1">
    <source>
        <dbReference type="SAM" id="MobiDB-lite"/>
    </source>
</evidence>
<feature type="compositionally biased region" description="Polar residues" evidence="1">
    <location>
        <begin position="359"/>
        <end position="376"/>
    </location>
</feature>
<evidence type="ECO:0000313" key="3">
    <source>
        <dbReference type="Proteomes" id="UP001258017"/>
    </source>
</evidence>
<feature type="compositionally biased region" description="Basic and acidic residues" evidence="1">
    <location>
        <begin position="15"/>
        <end position="45"/>
    </location>
</feature>
<feature type="compositionally biased region" description="Basic and acidic residues" evidence="1">
    <location>
        <begin position="55"/>
        <end position="78"/>
    </location>
</feature>
<accession>A0AAD9VIN5</accession>
<proteinExistence type="predicted"/>
<keyword evidence="3" id="KW-1185">Reference proteome</keyword>
<feature type="region of interest" description="Disordered" evidence="1">
    <location>
        <begin position="288"/>
        <end position="385"/>
    </location>
</feature>
<feature type="region of interest" description="Disordered" evidence="1">
    <location>
        <begin position="208"/>
        <end position="268"/>
    </location>
</feature>
<feature type="compositionally biased region" description="Acidic residues" evidence="1">
    <location>
        <begin position="226"/>
        <end position="235"/>
    </location>
</feature>
<feature type="compositionally biased region" description="Polar residues" evidence="1">
    <location>
        <begin position="243"/>
        <end position="254"/>
    </location>
</feature>
<comment type="caution">
    <text evidence="2">The sequence shown here is derived from an EMBL/GenBank/DDBJ whole genome shotgun (WGS) entry which is preliminary data.</text>
</comment>
<dbReference type="Proteomes" id="UP001258017">
    <property type="component" value="Unassembled WGS sequence"/>
</dbReference>
<gene>
    <name evidence="2" type="ORF">KPH14_007371</name>
</gene>
<sequence length="409" mass="44556">MSTTSQESKITGAGESKDSDQKHEEIIPTLKREHDSTDDFERVEPENLFASETSSSKKEEEEAVLVKEEEKKKQKEGATEQQGPRSQEDNRPAFSMDSRVVHAEQVPPRTERSLLDEGLEGLGEREEKAVPATPPPSADLEKYNSMADPFQQQPAGKNAASADQIDPRAATVAFVETERAAAAAIQAQNVAPANGAAAPGENTLLLDLSKSHDKDKVITSTKKNNDDDDDDDDNDEARMSAALDSSTKEVSSNLLDFDSFESKPSVPATKVEPEIVDLLSTSNHEILARGDENVTKNDRNLGMGDRSSDHEFVDVRTTAKKEQNDVNVKDTLVGGEPTTKRKEQTAEKTMNSEVKPDSKATSGRTSASSVPQNTGSKDTRYPGKSVEKIQEIEIAPKEIFTDMGLGELI</sequence>
<feature type="compositionally biased region" description="Basic and acidic residues" evidence="1">
    <location>
        <begin position="288"/>
        <end position="299"/>
    </location>
</feature>
<feature type="compositionally biased region" description="Basic and acidic residues" evidence="1">
    <location>
        <begin position="306"/>
        <end position="328"/>
    </location>
</feature>
<organism evidence="2 3">
    <name type="scientific">Odynerus spinipes</name>
    <dbReference type="NCBI Taxonomy" id="1348599"/>
    <lineage>
        <taxon>Eukaryota</taxon>
        <taxon>Metazoa</taxon>
        <taxon>Ecdysozoa</taxon>
        <taxon>Arthropoda</taxon>
        <taxon>Hexapoda</taxon>
        <taxon>Insecta</taxon>
        <taxon>Pterygota</taxon>
        <taxon>Neoptera</taxon>
        <taxon>Endopterygota</taxon>
        <taxon>Hymenoptera</taxon>
        <taxon>Apocrita</taxon>
        <taxon>Aculeata</taxon>
        <taxon>Vespoidea</taxon>
        <taxon>Vespidae</taxon>
        <taxon>Eumeninae</taxon>
        <taxon>Odynerus</taxon>
    </lineage>
</organism>
<reference evidence="2" key="2">
    <citation type="journal article" date="2023" name="Commun. Biol.">
        <title>Intrasexual cuticular hydrocarbon dimorphism in a wasp sheds light on hydrocarbon biosynthesis genes in Hymenoptera.</title>
        <authorList>
            <person name="Moris V.C."/>
            <person name="Podsiadlowski L."/>
            <person name="Martin S."/>
            <person name="Oeyen J.P."/>
            <person name="Donath A."/>
            <person name="Petersen M."/>
            <person name="Wilbrandt J."/>
            <person name="Misof B."/>
            <person name="Liedtke D."/>
            <person name="Thamm M."/>
            <person name="Scheiner R."/>
            <person name="Schmitt T."/>
            <person name="Niehuis O."/>
        </authorList>
    </citation>
    <scope>NUCLEOTIDE SEQUENCE</scope>
    <source>
        <strain evidence="2">GBR_01_08_01A</strain>
    </source>
</reference>
<feature type="region of interest" description="Disordered" evidence="1">
    <location>
        <begin position="1"/>
        <end position="164"/>
    </location>
</feature>
<evidence type="ECO:0000313" key="2">
    <source>
        <dbReference type="EMBL" id="KAK2576019.1"/>
    </source>
</evidence>
<reference evidence="2" key="1">
    <citation type="submission" date="2021-08" db="EMBL/GenBank/DDBJ databases">
        <authorList>
            <person name="Misof B."/>
            <person name="Oliver O."/>
            <person name="Podsiadlowski L."/>
            <person name="Donath A."/>
            <person name="Peters R."/>
            <person name="Mayer C."/>
            <person name="Rust J."/>
            <person name="Gunkel S."/>
            <person name="Lesny P."/>
            <person name="Martin S."/>
            <person name="Oeyen J.P."/>
            <person name="Petersen M."/>
            <person name="Panagiotis P."/>
            <person name="Wilbrandt J."/>
            <person name="Tanja T."/>
        </authorList>
    </citation>
    <scope>NUCLEOTIDE SEQUENCE</scope>
    <source>
        <strain evidence="2">GBR_01_08_01A</strain>
        <tissue evidence="2">Thorax + abdomen</tissue>
    </source>
</reference>
<protein>
    <submittedName>
        <fullName evidence="2">Uncharacterized protein</fullName>
    </submittedName>
</protein>
<dbReference type="AlphaFoldDB" id="A0AAD9VIN5"/>